<keyword evidence="2" id="KW-0560">Oxidoreductase</keyword>
<dbReference type="Gene3D" id="3.40.50.720">
    <property type="entry name" value="NAD(P)-binding Rossmann-like Domain"/>
    <property type="match status" value="1"/>
</dbReference>
<dbReference type="PIRSF" id="PIRSF000126">
    <property type="entry name" value="11-beta-HSD1"/>
    <property type="match status" value="1"/>
</dbReference>
<dbReference type="Pfam" id="PF00106">
    <property type="entry name" value="adh_short"/>
    <property type="match status" value="1"/>
</dbReference>
<name>A0A2S6IKW9_9FLAO</name>
<dbReference type="InterPro" id="IPR036291">
    <property type="entry name" value="NAD(P)-bd_dom_sf"/>
</dbReference>
<dbReference type="GO" id="GO:0016491">
    <property type="term" value="F:oxidoreductase activity"/>
    <property type="evidence" value="ECO:0007669"/>
    <property type="project" value="UniProtKB-KW"/>
</dbReference>
<dbReference type="PRINTS" id="PR00081">
    <property type="entry name" value="GDHRDH"/>
</dbReference>
<keyword evidence="5" id="KW-1185">Reference proteome</keyword>
<dbReference type="InterPro" id="IPR002347">
    <property type="entry name" value="SDR_fam"/>
</dbReference>
<dbReference type="PRINTS" id="PR00080">
    <property type="entry name" value="SDRFAMILY"/>
</dbReference>
<evidence type="ECO:0000313" key="5">
    <source>
        <dbReference type="Proteomes" id="UP000239002"/>
    </source>
</evidence>
<sequence>MKTALITGASSGIGKELAKIHASQGGHLVIIARSADQLRLLKEELENQYNVSVHVIEKDLTNYNATQEIYDEVKSAGIQVDYLINNAGFGGIGKFHERDWAQDQNMILLNITALTHLCRLFIPDFVERNEGKILNVSSTASLMPGPMQAVYFATKAFVTSLSNALSQELSHTNITVTNLMPGATDTGFGKTSGMDKTSLFENTATPLDVATTAYNAMIEGKMDIKAGLTFTQKAMLHTLPITPKKVILKMVEKMQKPKN</sequence>
<dbReference type="AlphaFoldDB" id="A0A2S6IKW9"/>
<evidence type="ECO:0000256" key="3">
    <source>
        <dbReference type="RuleBase" id="RU000363"/>
    </source>
</evidence>
<accession>A0A2S6IKW9</accession>
<dbReference type="Proteomes" id="UP000239002">
    <property type="component" value="Unassembled WGS sequence"/>
</dbReference>
<gene>
    <name evidence="4" type="ORF">LY01_01578</name>
</gene>
<dbReference type="EMBL" id="PTJE01000003">
    <property type="protein sequence ID" value="PPK94825.1"/>
    <property type="molecule type" value="Genomic_DNA"/>
</dbReference>
<reference evidence="4 5" key="1">
    <citation type="submission" date="2018-02" db="EMBL/GenBank/DDBJ databases">
        <title>Genomic Encyclopedia of Archaeal and Bacterial Type Strains, Phase II (KMG-II): from individual species to whole genera.</title>
        <authorList>
            <person name="Goeker M."/>
        </authorList>
    </citation>
    <scope>NUCLEOTIDE SEQUENCE [LARGE SCALE GENOMIC DNA]</scope>
    <source>
        <strain evidence="4 5">DSM 16809</strain>
    </source>
</reference>
<evidence type="ECO:0008006" key="6">
    <source>
        <dbReference type="Google" id="ProtNLM"/>
    </source>
</evidence>
<protein>
    <recommendedName>
        <fullName evidence="6">Short-subunit dehydrogenase</fullName>
    </recommendedName>
</protein>
<dbReference type="SUPFAM" id="SSF51735">
    <property type="entry name" value="NAD(P)-binding Rossmann-fold domains"/>
    <property type="match status" value="1"/>
</dbReference>
<dbReference type="PANTHER" id="PTHR42901">
    <property type="entry name" value="ALCOHOL DEHYDROGENASE"/>
    <property type="match status" value="1"/>
</dbReference>
<comment type="caution">
    <text evidence="4">The sequence shown here is derived from an EMBL/GenBank/DDBJ whole genome shotgun (WGS) entry which is preliminary data.</text>
</comment>
<proteinExistence type="inferred from homology"/>
<dbReference type="CDD" id="cd05233">
    <property type="entry name" value="SDR_c"/>
    <property type="match status" value="1"/>
</dbReference>
<organism evidence="4 5">
    <name type="scientific">Nonlabens xylanidelens</name>
    <dbReference type="NCBI Taxonomy" id="191564"/>
    <lineage>
        <taxon>Bacteria</taxon>
        <taxon>Pseudomonadati</taxon>
        <taxon>Bacteroidota</taxon>
        <taxon>Flavobacteriia</taxon>
        <taxon>Flavobacteriales</taxon>
        <taxon>Flavobacteriaceae</taxon>
        <taxon>Nonlabens</taxon>
    </lineage>
</organism>
<evidence type="ECO:0000256" key="1">
    <source>
        <dbReference type="ARBA" id="ARBA00006484"/>
    </source>
</evidence>
<evidence type="ECO:0000313" key="4">
    <source>
        <dbReference type="EMBL" id="PPK94825.1"/>
    </source>
</evidence>
<dbReference type="OrthoDB" id="9808814at2"/>
<dbReference type="PANTHER" id="PTHR42901:SF1">
    <property type="entry name" value="ALCOHOL DEHYDROGENASE"/>
    <property type="match status" value="1"/>
</dbReference>
<evidence type="ECO:0000256" key="2">
    <source>
        <dbReference type="ARBA" id="ARBA00023002"/>
    </source>
</evidence>
<dbReference type="RefSeq" id="WP_104515281.1">
    <property type="nucleotide sequence ID" value="NZ_MQVW01000024.1"/>
</dbReference>
<comment type="similarity">
    <text evidence="1 3">Belongs to the short-chain dehydrogenases/reductases (SDR) family.</text>
</comment>